<evidence type="ECO:0000259" key="5">
    <source>
        <dbReference type="Pfam" id="PF02931"/>
    </source>
</evidence>
<dbReference type="GO" id="GO:0016020">
    <property type="term" value="C:membrane"/>
    <property type="evidence" value="ECO:0007669"/>
    <property type="project" value="UniProtKB-SubCell"/>
</dbReference>
<dbReference type="InterPro" id="IPR006201">
    <property type="entry name" value="Neur_channel"/>
</dbReference>
<dbReference type="AlphaFoldDB" id="A0A915HUP4"/>
<feature type="transmembrane region" description="Helical" evidence="3">
    <location>
        <begin position="545"/>
        <end position="567"/>
    </location>
</feature>
<dbReference type="Pfam" id="PF02931">
    <property type="entry name" value="Neur_chan_LBD"/>
    <property type="match status" value="1"/>
</dbReference>
<dbReference type="InterPro" id="IPR010558">
    <property type="entry name" value="Ly-6-related"/>
</dbReference>
<evidence type="ECO:0000256" key="2">
    <source>
        <dbReference type="ARBA" id="ARBA00023136"/>
    </source>
</evidence>
<reference evidence="7" key="1">
    <citation type="submission" date="2022-11" db="UniProtKB">
        <authorList>
            <consortium name="WormBaseParasite"/>
        </authorList>
    </citation>
    <scope>IDENTIFICATION</scope>
</reference>
<dbReference type="InterPro" id="IPR018000">
    <property type="entry name" value="Neurotransmitter_ion_chnl_CS"/>
</dbReference>
<sequence length="792" mass="91557">MHNRDRIRVRNLRRAVYMPKQRDESFAAFDYLTISGPILHGKKGKLHRQQQQRARESSALLTAETTTSDFRKTMPSSNDQYGGRQYGVRQHHQQPHESFHQTNYCYSCMNAEFLDYWPLLQKTYVRPANFSDSCLTMPSRVKIGFVHCETSCVSIKEQRITGGSPNGFNVVRGCLATVTRYQLPAYVYALSRRNTQNGRQFCQNIETADLYSNWQDTKNNNNRNRRKMIWVNDDNQNVATSGDGPKFRIQLCTCTGHLCNNGRNCSSGRSRWILYLCLMLVCMRIFINCDAQDVARNIRAKIFENYNKNLLPVANKSKSITLSAKMHFFHVDRLNEKEQSVTLHGVFQMSWTDEFLKWDPSQYNETKFILLKNIEIWTPQIVLANAAKQSSIDYFWNLPVKVWHTGAVYASPEFTYDVSCVFDFTKYPNDVQTCPMAFFANGMSISEMNWTLILEPELHLFWPNADQKLRVSKWKIVGTDARVRYWSQGGLKETNKRKKSVEKIETRELPRKGDKFYFSEAPNKTMELFTLSLAEMSISFKRNDVYFPLTIMLPALLTSLITLTALLPFLRLKNSLLLLLVNFLLQSFYADNLLEVLPPSLASMPRIMKFYTFNFCCTTAAILLRIWLLFMQIQKSEQKLVEKRIAAEASNQERLPQDGQTPAPLPPLKARLTQLLEPKTCSHDMCSALPLELPRGMWPGPSICVAINADFSTFFGLYGFDLYGKYSDFVCMISNGFEISQPRKDLRSNFSETAPQDSKFKTNRQTFTLNMDLIFTWIIMLPQDISLDCRFS</sequence>
<evidence type="ECO:0000313" key="7">
    <source>
        <dbReference type="WBParaSite" id="nRc.2.0.1.t05132-RA"/>
    </source>
</evidence>
<dbReference type="SUPFAM" id="SSF63712">
    <property type="entry name" value="Nicotinic receptor ligand binding domain-like"/>
    <property type="match status" value="1"/>
</dbReference>
<dbReference type="PROSITE" id="PS00236">
    <property type="entry name" value="NEUROTR_ION_CHANNEL"/>
    <property type="match status" value="1"/>
</dbReference>
<comment type="caution">
    <text evidence="3">Lacks conserved residue(s) required for the propagation of feature annotation.</text>
</comment>
<dbReference type="Pfam" id="PF06579">
    <property type="entry name" value="Ly-6_related"/>
    <property type="match status" value="1"/>
</dbReference>
<comment type="subcellular location">
    <subcellularLocation>
        <location evidence="1">Membrane</location>
        <topology evidence="1">Multi-pass membrane protein</topology>
    </subcellularLocation>
</comment>
<dbReference type="Proteomes" id="UP000887565">
    <property type="component" value="Unplaced"/>
</dbReference>
<protein>
    <submittedName>
        <fullName evidence="7">Neurotransmitter-gated ion-channel ligand-binding domain-containing protein</fullName>
    </submittedName>
</protein>
<keyword evidence="3" id="KW-1133">Transmembrane helix</keyword>
<keyword evidence="3" id="KW-0406">Ion transport</keyword>
<dbReference type="InterPro" id="IPR036734">
    <property type="entry name" value="Neur_chan_lig-bd_sf"/>
</dbReference>
<feature type="transmembrane region" description="Helical" evidence="3">
    <location>
        <begin position="574"/>
        <end position="590"/>
    </location>
</feature>
<keyword evidence="3" id="KW-0407">Ion channel</keyword>
<dbReference type="InterPro" id="IPR006202">
    <property type="entry name" value="Neur_chan_lig-bd"/>
</dbReference>
<dbReference type="GO" id="GO:0004888">
    <property type="term" value="F:transmembrane signaling receptor activity"/>
    <property type="evidence" value="ECO:0007669"/>
    <property type="project" value="InterPro"/>
</dbReference>
<organism evidence="6 7">
    <name type="scientific">Romanomermis culicivorax</name>
    <name type="common">Nematode worm</name>
    <dbReference type="NCBI Taxonomy" id="13658"/>
    <lineage>
        <taxon>Eukaryota</taxon>
        <taxon>Metazoa</taxon>
        <taxon>Ecdysozoa</taxon>
        <taxon>Nematoda</taxon>
        <taxon>Enoplea</taxon>
        <taxon>Dorylaimia</taxon>
        <taxon>Mermithida</taxon>
        <taxon>Mermithoidea</taxon>
        <taxon>Mermithidae</taxon>
        <taxon>Romanomermis</taxon>
    </lineage>
</organism>
<dbReference type="Gene3D" id="2.70.170.10">
    <property type="entry name" value="Neurotransmitter-gated ion-channel ligand-binding domain"/>
    <property type="match status" value="1"/>
</dbReference>
<dbReference type="PRINTS" id="PR00252">
    <property type="entry name" value="NRIONCHANNEL"/>
</dbReference>
<proteinExistence type="inferred from homology"/>
<dbReference type="CDD" id="cd18989">
    <property type="entry name" value="LGIC_ECD_cation"/>
    <property type="match status" value="1"/>
</dbReference>
<feature type="region of interest" description="Disordered" evidence="4">
    <location>
        <begin position="42"/>
        <end position="93"/>
    </location>
</feature>
<evidence type="ECO:0000313" key="6">
    <source>
        <dbReference type="Proteomes" id="UP000887565"/>
    </source>
</evidence>
<dbReference type="WBParaSite" id="nRc.2.0.1.t05132-RA">
    <property type="protein sequence ID" value="nRc.2.0.1.t05132-RA"/>
    <property type="gene ID" value="nRc.2.0.1.g05132"/>
</dbReference>
<dbReference type="GO" id="GO:0005230">
    <property type="term" value="F:extracellular ligand-gated monoatomic ion channel activity"/>
    <property type="evidence" value="ECO:0007669"/>
    <property type="project" value="InterPro"/>
</dbReference>
<evidence type="ECO:0000256" key="1">
    <source>
        <dbReference type="ARBA" id="ARBA00004141"/>
    </source>
</evidence>
<name>A0A915HUP4_ROMCU</name>
<comment type="similarity">
    <text evidence="3">Belongs to the ligand-gated ion channel (TC 1.A.9) family.</text>
</comment>
<feature type="domain" description="Neurotransmitter-gated ion-channel ligand-binding" evidence="5">
    <location>
        <begin position="298"/>
        <end position="457"/>
    </location>
</feature>
<keyword evidence="6" id="KW-1185">Reference proteome</keyword>
<accession>A0A915HUP4</accession>
<keyword evidence="3" id="KW-0813">Transport</keyword>
<feature type="compositionally biased region" description="Low complexity" evidence="4">
    <location>
        <begin position="51"/>
        <end position="68"/>
    </location>
</feature>
<keyword evidence="2 3" id="KW-0472">Membrane</keyword>
<evidence type="ECO:0000256" key="4">
    <source>
        <dbReference type="SAM" id="MobiDB-lite"/>
    </source>
</evidence>
<keyword evidence="3" id="KW-0812">Transmembrane</keyword>
<dbReference type="PANTHER" id="PTHR18945">
    <property type="entry name" value="NEUROTRANSMITTER GATED ION CHANNEL"/>
    <property type="match status" value="1"/>
</dbReference>
<evidence type="ECO:0000256" key="3">
    <source>
        <dbReference type="RuleBase" id="RU000687"/>
    </source>
</evidence>
<feature type="transmembrane region" description="Helical" evidence="3">
    <location>
        <begin position="610"/>
        <end position="630"/>
    </location>
</feature>